<dbReference type="PIRSF" id="PIRSF038925">
    <property type="entry name" value="AMP-prot_trans"/>
    <property type="match status" value="1"/>
</dbReference>
<dbReference type="RefSeq" id="WP_303302781.1">
    <property type="nucleotide sequence ID" value="NZ_BAABDA010000050.1"/>
</dbReference>
<dbReference type="InterPro" id="IPR025758">
    <property type="entry name" value="Fic/DOC_N"/>
</dbReference>
<dbReference type="PANTHER" id="PTHR13504:SF38">
    <property type="entry name" value="FIDO DOMAIN-CONTAINING PROTEIN"/>
    <property type="match status" value="1"/>
</dbReference>
<dbReference type="Gene3D" id="1.10.3290.10">
    <property type="entry name" value="Fido-like domain"/>
    <property type="match status" value="1"/>
</dbReference>
<accession>A0ABT8WQZ3</accession>
<comment type="caution">
    <text evidence="2">The sequence shown here is derived from an EMBL/GenBank/DDBJ whole genome shotgun (WGS) entry which is preliminary data.</text>
</comment>
<sequence length="376" mass="43362">MNSFQSGRNINQGYYKSFEPNLIHKDWEITDMQIFALLSKADRHLGRLDMYSEYVNLDLYVSMHIAKEATQSSKIEGTQTNMEDAFLSKEDVAYEKRDDWEEVQNYISAMNEAVKMLHTLPFSSRLIKQTHKILLQGVRGENKLPGAYRTSQNWIGGASIDDAVFVPPNYNSINDLMSDIEKFANNKLNHLPDLLKIAIIHYQFETIHPFLDGNGRVGRLLITLYLVSKGILKQPILYLSDFFERNRMLYYDNLMRVRTHNDLSQWLKFFLTGIIETAQKGVKTFDGILQLQKIIDEKIKTLKGRSTDAKLLIDYLYTKPIINAATVAVVIDKSPASAYKLLRDLEFLKIIDEVTGAERGRLYAFSDYLDLFTNKN</sequence>
<dbReference type="InterPro" id="IPR003812">
    <property type="entry name" value="Fido"/>
</dbReference>
<gene>
    <name evidence="2" type="ORF">Q4Q40_15360</name>
</gene>
<evidence type="ECO:0000313" key="2">
    <source>
        <dbReference type="EMBL" id="MDO5975571.1"/>
    </source>
</evidence>
<dbReference type="Pfam" id="PF13784">
    <property type="entry name" value="Fic_N"/>
    <property type="match status" value="1"/>
</dbReference>
<evidence type="ECO:0000313" key="3">
    <source>
        <dbReference type="Proteomes" id="UP001176806"/>
    </source>
</evidence>
<feature type="domain" description="Fido" evidence="1">
    <location>
        <begin position="122"/>
        <end position="272"/>
    </location>
</feature>
<protein>
    <submittedName>
        <fullName evidence="2">Fic family protein</fullName>
    </submittedName>
</protein>
<dbReference type="PANTHER" id="PTHR13504">
    <property type="entry name" value="FIDO DOMAIN-CONTAINING PROTEIN DDB_G0283145"/>
    <property type="match status" value="1"/>
</dbReference>
<keyword evidence="3" id="KW-1185">Reference proteome</keyword>
<dbReference type="InterPro" id="IPR036597">
    <property type="entry name" value="Fido-like_dom_sf"/>
</dbReference>
<evidence type="ECO:0000259" key="1">
    <source>
        <dbReference type="PROSITE" id="PS51459"/>
    </source>
</evidence>
<reference evidence="2" key="1">
    <citation type="submission" date="2023-07" db="EMBL/GenBank/DDBJ databases">
        <title>Two novel species in the genus Flavivirga.</title>
        <authorList>
            <person name="Kwon K."/>
        </authorList>
    </citation>
    <scope>NUCLEOTIDE SEQUENCE</scope>
    <source>
        <strain evidence="2">KACC 14158</strain>
    </source>
</reference>
<dbReference type="InterPro" id="IPR026287">
    <property type="entry name" value="SoFic-like"/>
</dbReference>
<proteinExistence type="predicted"/>
<name>A0ABT8WQZ3_9FLAO</name>
<dbReference type="SUPFAM" id="SSF140931">
    <property type="entry name" value="Fic-like"/>
    <property type="match status" value="1"/>
</dbReference>
<dbReference type="EMBL" id="JAUOEL010000005">
    <property type="protein sequence ID" value="MDO5975571.1"/>
    <property type="molecule type" value="Genomic_DNA"/>
</dbReference>
<dbReference type="InterPro" id="IPR040198">
    <property type="entry name" value="Fido_containing"/>
</dbReference>
<dbReference type="Pfam" id="PF02661">
    <property type="entry name" value="Fic"/>
    <property type="match status" value="1"/>
</dbReference>
<organism evidence="2 3">
    <name type="scientific">Flavivirga jejuensis</name>
    <dbReference type="NCBI Taxonomy" id="870487"/>
    <lineage>
        <taxon>Bacteria</taxon>
        <taxon>Pseudomonadati</taxon>
        <taxon>Bacteroidota</taxon>
        <taxon>Flavobacteriia</taxon>
        <taxon>Flavobacteriales</taxon>
        <taxon>Flavobacteriaceae</taxon>
        <taxon>Flavivirga</taxon>
    </lineage>
</organism>
<dbReference type="Proteomes" id="UP001176806">
    <property type="component" value="Unassembled WGS sequence"/>
</dbReference>
<dbReference type="PROSITE" id="PS51459">
    <property type="entry name" value="FIDO"/>
    <property type="match status" value="1"/>
</dbReference>